<sequence>MKKYHKVFRNNDSEHIAFLCRVINFIEDVYEDSECSDIKVSLNELNSFKVVLTPFNCKYSIRDSIDIFSKLHNVERIEIDYDRIDSISYNYIYDYAINRYRETLHYQMLRYLTRTITNGYEYYLGVLFNGDCFILEGEKNRVTAPRIPQCISAHTHLSNYPYPSPRDIDEIIEIFIERGLGHVIVAKTKSMAIYRIKPLTDIDLESIKELKNSDLKKLIEYLNKTNIAKISFF</sequence>
<proteinExistence type="predicted"/>
<comment type="caution">
    <text evidence="1">The sequence shown here is derived from an EMBL/GenBank/DDBJ whole genome shotgun (WGS) entry which is preliminary data.</text>
</comment>
<evidence type="ECO:0000313" key="1">
    <source>
        <dbReference type="EMBL" id="HGM58512.1"/>
    </source>
</evidence>
<name>A0A7C4D866_STAMA</name>
<protein>
    <submittedName>
        <fullName evidence="1">Uncharacterized protein</fullName>
    </submittedName>
</protein>
<reference evidence="1" key="1">
    <citation type="journal article" date="2020" name="mSystems">
        <title>Genome- and Community-Level Interaction Insights into Carbon Utilization and Element Cycling Functions of Hydrothermarchaeota in Hydrothermal Sediment.</title>
        <authorList>
            <person name="Zhou Z."/>
            <person name="Liu Y."/>
            <person name="Xu W."/>
            <person name="Pan J."/>
            <person name="Luo Z.H."/>
            <person name="Li M."/>
        </authorList>
    </citation>
    <scope>NUCLEOTIDE SEQUENCE [LARGE SCALE GENOMIC DNA]</scope>
    <source>
        <strain evidence="1">SpSt-642</strain>
    </source>
</reference>
<organism evidence="1">
    <name type="scientific">Staphylothermus marinus</name>
    <dbReference type="NCBI Taxonomy" id="2280"/>
    <lineage>
        <taxon>Archaea</taxon>
        <taxon>Thermoproteota</taxon>
        <taxon>Thermoprotei</taxon>
        <taxon>Desulfurococcales</taxon>
        <taxon>Desulfurococcaceae</taxon>
        <taxon>Staphylothermus</taxon>
    </lineage>
</organism>
<gene>
    <name evidence="1" type="ORF">ENU14_02850</name>
</gene>
<accession>A0A7C4D866</accession>
<dbReference type="EMBL" id="DTBJ01000020">
    <property type="protein sequence ID" value="HGM58512.1"/>
    <property type="molecule type" value="Genomic_DNA"/>
</dbReference>
<dbReference type="AlphaFoldDB" id="A0A7C4D866"/>